<gene>
    <name evidence="2" type="ORF">NCTC12229_00606</name>
</gene>
<dbReference type="InterPro" id="IPR003615">
    <property type="entry name" value="HNH_nuc"/>
</dbReference>
<reference evidence="2 3" key="1">
    <citation type="submission" date="2018-06" db="EMBL/GenBank/DDBJ databases">
        <authorList>
            <consortium name="Pathogen Informatics"/>
            <person name="Doyle S."/>
        </authorList>
    </citation>
    <scope>NUCLEOTIDE SEQUENCE [LARGE SCALE GENOMIC DNA]</scope>
    <source>
        <strain evidence="2 3">NCTC12229</strain>
    </source>
</reference>
<sequence>MDKSFIYIVSENEYIWINNCLSSNRINKRRTYKSWKIPSKFEHLYKDKTSRAFKISFPESACVEPIIGTFIVNSGKEIQFPQAMQNLCEIVANETGETFEIIFQALDIQKTVNEQKSTDSNIVTERVIKQRTQQQTFRKNVINLWGGKCALTNISFIKILTASHIKSFAICEHTQAYDPANGLLLCSHVDKLFDQGLITFDDKGQIMRSKHLPISLLQKIGIPDNSKLLFRNLTDKNKKTEILEYMKYHREKIFKK</sequence>
<protein>
    <submittedName>
        <fullName evidence="2">Restriction endonuclease</fullName>
    </submittedName>
</protein>
<evidence type="ECO:0000313" key="3">
    <source>
        <dbReference type="Proteomes" id="UP000254055"/>
    </source>
</evidence>
<keyword evidence="2" id="KW-0255">Endonuclease</keyword>
<dbReference type="Pfam" id="PF13391">
    <property type="entry name" value="HNH_2"/>
    <property type="match status" value="1"/>
</dbReference>
<dbReference type="RefSeq" id="WP_115133490.1">
    <property type="nucleotide sequence ID" value="NZ_UGRS01000001.1"/>
</dbReference>
<accession>A0A378WI23</accession>
<dbReference type="AlphaFoldDB" id="A0A378WI23"/>
<keyword evidence="2" id="KW-0378">Hydrolase</keyword>
<name>A0A378WI23_9NEIS</name>
<dbReference type="OrthoDB" id="9811869at2"/>
<dbReference type="Proteomes" id="UP000254055">
    <property type="component" value="Unassembled WGS sequence"/>
</dbReference>
<organism evidence="2 3">
    <name type="scientific">Neisseria zoodegmatis</name>
    <dbReference type="NCBI Taxonomy" id="326523"/>
    <lineage>
        <taxon>Bacteria</taxon>
        <taxon>Pseudomonadati</taxon>
        <taxon>Pseudomonadota</taxon>
        <taxon>Betaproteobacteria</taxon>
        <taxon>Neisseriales</taxon>
        <taxon>Neisseriaceae</taxon>
        <taxon>Neisseria</taxon>
    </lineage>
</organism>
<dbReference type="EMBL" id="UGRS01000001">
    <property type="protein sequence ID" value="SUA36194.1"/>
    <property type="molecule type" value="Genomic_DNA"/>
</dbReference>
<feature type="domain" description="HNH nuclease" evidence="1">
    <location>
        <begin position="149"/>
        <end position="201"/>
    </location>
</feature>
<dbReference type="GO" id="GO:0004519">
    <property type="term" value="F:endonuclease activity"/>
    <property type="evidence" value="ECO:0007669"/>
    <property type="project" value="UniProtKB-KW"/>
</dbReference>
<evidence type="ECO:0000259" key="1">
    <source>
        <dbReference type="Pfam" id="PF13391"/>
    </source>
</evidence>
<keyword evidence="2" id="KW-0540">Nuclease</keyword>
<proteinExistence type="predicted"/>
<evidence type="ECO:0000313" key="2">
    <source>
        <dbReference type="EMBL" id="SUA36194.1"/>
    </source>
</evidence>